<dbReference type="InterPro" id="IPR003660">
    <property type="entry name" value="HAMP_dom"/>
</dbReference>
<dbReference type="Proteomes" id="UP000003639">
    <property type="component" value="Unassembled WGS sequence"/>
</dbReference>
<dbReference type="SMART" id="SM00304">
    <property type="entry name" value="HAMP"/>
    <property type="match status" value="1"/>
</dbReference>
<dbReference type="Gene3D" id="1.10.287.130">
    <property type="match status" value="1"/>
</dbReference>
<protein>
    <recommendedName>
        <fullName evidence="3">histidine kinase</fullName>
        <ecNumber evidence="3">2.7.13.3</ecNumber>
    </recommendedName>
</protein>
<feature type="transmembrane region" description="Helical" evidence="14">
    <location>
        <begin position="27"/>
        <end position="55"/>
    </location>
</feature>
<sequence length="490" mass="54130">MGLLREEIRGEQPHMKSNKFKGIRKRWMVNSISVVLLIVLLAVTAFSVALAGYYYSSMSSELKGKAESAVSQSTARTETEYLQYAQDYVSNRFSDQDGIQVQFINAASGTVQVSSYGNDDRYGLTAGTKPDTPDISGAIETVDTVSWTGNDPQTGEHIMAVSSPLVINGEVVAVARMVTSLRLVDRQITMIVIIALLIGALILALVYFSNLYFVRSIVEPVAGITETAKRIAAGSYGIQIEKKFDDEIGDLTDTINDMSLKIKQSEKLKSEFIASVSHELRTPLTAINGWAETIQNGEVRDAEDVRKGMSIIVSEARRLTNMVEELLEFSRIEDGRFTLSIEPVDIKAELEDAVYTYKEFFRKEGIILNYEDTEEEFPTIEADPERLRQVFSNLFDNAAKHGGSGKRIDTAIRREEDQIIITIRDYGPGIPEEELPHVKYKFYKGSSKARGSGIGLAVCDEIITRHNGTLDIGNAEGGGCVVTIHLPIGT</sequence>
<organism evidence="17 18">
    <name type="scientific">Pseudoflavonifractor capillosus ATCC 29799</name>
    <dbReference type="NCBI Taxonomy" id="411467"/>
    <lineage>
        <taxon>Bacteria</taxon>
        <taxon>Bacillati</taxon>
        <taxon>Bacillota</taxon>
        <taxon>Clostridia</taxon>
        <taxon>Eubacteriales</taxon>
        <taxon>Oscillospiraceae</taxon>
        <taxon>Pseudoflavonifractor</taxon>
    </lineage>
</organism>
<keyword evidence="9 17" id="KW-0418">Kinase</keyword>
<evidence type="ECO:0000256" key="4">
    <source>
        <dbReference type="ARBA" id="ARBA00022475"/>
    </source>
</evidence>
<evidence type="ECO:0000256" key="1">
    <source>
        <dbReference type="ARBA" id="ARBA00000085"/>
    </source>
</evidence>
<name>A6NW30_9FIRM</name>
<dbReference type="PROSITE" id="PS50885">
    <property type="entry name" value="HAMP"/>
    <property type="match status" value="1"/>
</dbReference>
<comment type="caution">
    <text evidence="17">The sequence shown here is derived from an EMBL/GenBank/DDBJ whole genome shotgun (WGS) entry which is preliminary data.</text>
</comment>
<keyword evidence="5" id="KW-0597">Phosphoprotein</keyword>
<evidence type="ECO:0000256" key="12">
    <source>
        <dbReference type="ARBA" id="ARBA00023012"/>
    </source>
</evidence>
<dbReference type="InterPro" id="IPR005467">
    <property type="entry name" value="His_kinase_dom"/>
</dbReference>
<evidence type="ECO:0000256" key="8">
    <source>
        <dbReference type="ARBA" id="ARBA00022741"/>
    </source>
</evidence>
<dbReference type="STRING" id="411467.BACCAP_02423"/>
<gene>
    <name evidence="17" type="ORF">BACCAP_02423</name>
</gene>
<dbReference type="Pfam" id="PF02518">
    <property type="entry name" value="HATPase_c"/>
    <property type="match status" value="1"/>
</dbReference>
<dbReference type="InterPro" id="IPR036890">
    <property type="entry name" value="HATPase_C_sf"/>
</dbReference>
<evidence type="ECO:0000256" key="5">
    <source>
        <dbReference type="ARBA" id="ARBA00022553"/>
    </source>
</evidence>
<dbReference type="GO" id="GO:0005524">
    <property type="term" value="F:ATP binding"/>
    <property type="evidence" value="ECO:0007669"/>
    <property type="project" value="UniProtKB-KW"/>
</dbReference>
<keyword evidence="8" id="KW-0547">Nucleotide-binding</keyword>
<dbReference type="GO" id="GO:0000155">
    <property type="term" value="F:phosphorelay sensor kinase activity"/>
    <property type="evidence" value="ECO:0007669"/>
    <property type="project" value="InterPro"/>
</dbReference>
<evidence type="ECO:0000256" key="6">
    <source>
        <dbReference type="ARBA" id="ARBA00022679"/>
    </source>
</evidence>
<dbReference type="CDD" id="cd00082">
    <property type="entry name" value="HisKA"/>
    <property type="match status" value="1"/>
</dbReference>
<dbReference type="AlphaFoldDB" id="A6NW30"/>
<evidence type="ECO:0000256" key="3">
    <source>
        <dbReference type="ARBA" id="ARBA00012438"/>
    </source>
</evidence>
<evidence type="ECO:0000256" key="9">
    <source>
        <dbReference type="ARBA" id="ARBA00022777"/>
    </source>
</evidence>
<keyword evidence="10" id="KW-0067">ATP-binding</keyword>
<dbReference type="EC" id="2.7.13.3" evidence="3"/>
<dbReference type="eggNOG" id="COG2205">
    <property type="taxonomic scope" value="Bacteria"/>
</dbReference>
<evidence type="ECO:0000256" key="13">
    <source>
        <dbReference type="ARBA" id="ARBA00023136"/>
    </source>
</evidence>
<feature type="transmembrane region" description="Helical" evidence="14">
    <location>
        <begin position="188"/>
        <end position="208"/>
    </location>
</feature>
<dbReference type="SUPFAM" id="SSF47384">
    <property type="entry name" value="Homodimeric domain of signal transducing histidine kinase"/>
    <property type="match status" value="1"/>
</dbReference>
<dbReference type="CDD" id="cd06225">
    <property type="entry name" value="HAMP"/>
    <property type="match status" value="1"/>
</dbReference>
<keyword evidence="18" id="KW-1185">Reference proteome</keyword>
<dbReference type="InterPro" id="IPR050398">
    <property type="entry name" value="HssS/ArlS-like"/>
</dbReference>
<evidence type="ECO:0000256" key="10">
    <source>
        <dbReference type="ARBA" id="ARBA00022840"/>
    </source>
</evidence>
<dbReference type="Gene3D" id="6.10.340.10">
    <property type="match status" value="1"/>
</dbReference>
<evidence type="ECO:0000259" key="15">
    <source>
        <dbReference type="PROSITE" id="PS50109"/>
    </source>
</evidence>
<reference evidence="17 18" key="2">
    <citation type="submission" date="2007-06" db="EMBL/GenBank/DDBJ databases">
        <title>Draft genome sequence of Pseudoflavonifractor capillosus ATCC 29799.</title>
        <authorList>
            <person name="Sudarsanam P."/>
            <person name="Ley R."/>
            <person name="Guruge J."/>
            <person name="Turnbaugh P.J."/>
            <person name="Mahowald M."/>
            <person name="Liep D."/>
            <person name="Gordon J."/>
        </authorList>
    </citation>
    <scope>NUCLEOTIDE SEQUENCE [LARGE SCALE GENOMIC DNA]</scope>
    <source>
        <strain evidence="17 18">ATCC 29799</strain>
    </source>
</reference>
<evidence type="ECO:0000259" key="16">
    <source>
        <dbReference type="PROSITE" id="PS50885"/>
    </source>
</evidence>
<dbReference type="PRINTS" id="PR00344">
    <property type="entry name" value="BCTRLSENSOR"/>
</dbReference>
<keyword evidence="13 14" id="KW-0472">Membrane</keyword>
<dbReference type="SMART" id="SM00387">
    <property type="entry name" value="HATPase_c"/>
    <property type="match status" value="1"/>
</dbReference>
<evidence type="ECO:0000313" key="17">
    <source>
        <dbReference type="EMBL" id="EDM99687.1"/>
    </source>
</evidence>
<keyword evidence="6" id="KW-0808">Transferase</keyword>
<dbReference type="InterPro" id="IPR036097">
    <property type="entry name" value="HisK_dim/P_sf"/>
</dbReference>
<dbReference type="Pfam" id="PF00512">
    <property type="entry name" value="HisKA"/>
    <property type="match status" value="1"/>
</dbReference>
<accession>A6NW30</accession>
<keyword evidence="7 14" id="KW-0812">Transmembrane</keyword>
<dbReference type="SUPFAM" id="SSF158472">
    <property type="entry name" value="HAMP domain-like"/>
    <property type="match status" value="1"/>
</dbReference>
<dbReference type="GO" id="GO:0005886">
    <property type="term" value="C:plasma membrane"/>
    <property type="evidence" value="ECO:0007669"/>
    <property type="project" value="UniProtKB-SubCell"/>
</dbReference>
<dbReference type="PANTHER" id="PTHR45528">
    <property type="entry name" value="SENSOR HISTIDINE KINASE CPXA"/>
    <property type="match status" value="1"/>
</dbReference>
<dbReference type="EMBL" id="AAXG02000015">
    <property type="protein sequence ID" value="EDM99687.1"/>
    <property type="molecule type" value="Genomic_DNA"/>
</dbReference>
<dbReference type="SUPFAM" id="SSF55874">
    <property type="entry name" value="ATPase domain of HSP90 chaperone/DNA topoisomerase II/histidine kinase"/>
    <property type="match status" value="1"/>
</dbReference>
<dbReference type="eggNOG" id="COG3850">
    <property type="taxonomic scope" value="Bacteria"/>
</dbReference>
<dbReference type="InterPro" id="IPR003661">
    <property type="entry name" value="HisK_dim/P_dom"/>
</dbReference>
<dbReference type="Pfam" id="PF00672">
    <property type="entry name" value="HAMP"/>
    <property type="match status" value="1"/>
</dbReference>
<dbReference type="FunFam" id="1.10.287.130:FF:000001">
    <property type="entry name" value="Two-component sensor histidine kinase"/>
    <property type="match status" value="1"/>
</dbReference>
<comment type="subcellular location">
    <subcellularLocation>
        <location evidence="2">Cell membrane</location>
        <topology evidence="2">Multi-pass membrane protein</topology>
    </subcellularLocation>
</comment>
<evidence type="ECO:0000256" key="7">
    <source>
        <dbReference type="ARBA" id="ARBA00022692"/>
    </source>
</evidence>
<dbReference type="SMART" id="SM00388">
    <property type="entry name" value="HisKA"/>
    <property type="match status" value="1"/>
</dbReference>
<proteinExistence type="predicted"/>
<dbReference type="InterPro" id="IPR003594">
    <property type="entry name" value="HATPase_dom"/>
</dbReference>
<comment type="catalytic activity">
    <reaction evidence="1">
        <text>ATP + protein L-histidine = ADP + protein N-phospho-L-histidine.</text>
        <dbReference type="EC" id="2.7.13.3"/>
    </reaction>
</comment>
<dbReference type="PROSITE" id="PS50109">
    <property type="entry name" value="HIS_KIN"/>
    <property type="match status" value="1"/>
</dbReference>
<dbReference type="Gene3D" id="3.30.565.10">
    <property type="entry name" value="Histidine kinase-like ATPase, C-terminal domain"/>
    <property type="match status" value="1"/>
</dbReference>
<dbReference type="InterPro" id="IPR004358">
    <property type="entry name" value="Sig_transdc_His_kin-like_C"/>
</dbReference>
<dbReference type="CDD" id="cd00075">
    <property type="entry name" value="HATPase"/>
    <property type="match status" value="1"/>
</dbReference>
<dbReference type="PANTHER" id="PTHR45528:SF1">
    <property type="entry name" value="SENSOR HISTIDINE KINASE CPXA"/>
    <property type="match status" value="1"/>
</dbReference>
<evidence type="ECO:0000256" key="2">
    <source>
        <dbReference type="ARBA" id="ARBA00004651"/>
    </source>
</evidence>
<keyword evidence="4" id="KW-1003">Cell membrane</keyword>
<evidence type="ECO:0000313" key="18">
    <source>
        <dbReference type="Proteomes" id="UP000003639"/>
    </source>
</evidence>
<keyword evidence="12" id="KW-0902">Two-component regulatory system</keyword>
<evidence type="ECO:0000256" key="14">
    <source>
        <dbReference type="SAM" id="Phobius"/>
    </source>
</evidence>
<evidence type="ECO:0000256" key="11">
    <source>
        <dbReference type="ARBA" id="ARBA00022989"/>
    </source>
</evidence>
<reference evidence="17 18" key="1">
    <citation type="submission" date="2007-04" db="EMBL/GenBank/DDBJ databases">
        <authorList>
            <person name="Fulton L."/>
            <person name="Clifton S."/>
            <person name="Fulton B."/>
            <person name="Xu J."/>
            <person name="Minx P."/>
            <person name="Pepin K.H."/>
            <person name="Johnson M."/>
            <person name="Thiruvilangam P."/>
            <person name="Bhonagiri V."/>
            <person name="Nash W.E."/>
            <person name="Mardis E.R."/>
            <person name="Wilson R.K."/>
        </authorList>
    </citation>
    <scope>NUCLEOTIDE SEQUENCE [LARGE SCALE GENOMIC DNA]</scope>
    <source>
        <strain evidence="17 18">ATCC 29799</strain>
    </source>
</reference>
<feature type="domain" description="Histidine kinase" evidence="15">
    <location>
        <begin position="275"/>
        <end position="490"/>
    </location>
</feature>
<feature type="domain" description="HAMP" evidence="16">
    <location>
        <begin position="215"/>
        <end position="267"/>
    </location>
</feature>
<keyword evidence="11 14" id="KW-1133">Transmembrane helix</keyword>